<dbReference type="Proteomes" id="UP000076079">
    <property type="component" value="Chromosome"/>
</dbReference>
<accession>A0A143PVW9</accession>
<dbReference type="InterPro" id="IPR036102">
    <property type="entry name" value="OsmC/Ohrsf"/>
</dbReference>
<dbReference type="InterPro" id="IPR015946">
    <property type="entry name" value="KH_dom-like_a/b"/>
</dbReference>
<dbReference type="Gene3D" id="3.30.300.20">
    <property type="match status" value="1"/>
</dbReference>
<dbReference type="RefSeq" id="WP_110173779.1">
    <property type="nucleotide sequence ID" value="NZ_CP015136.1"/>
</dbReference>
<reference evidence="2" key="2">
    <citation type="submission" date="2016-04" db="EMBL/GenBank/DDBJ databases">
        <title>First Complete Genome Sequence of a Subdivision 6 Acidobacterium.</title>
        <authorList>
            <person name="Huang S."/>
            <person name="Vieira S."/>
            <person name="Bunk B."/>
            <person name="Riedel T."/>
            <person name="Sproeer C."/>
            <person name="Overmann J."/>
        </authorList>
    </citation>
    <scope>NUCLEOTIDE SEQUENCE [LARGE SCALE GENOMIC DNA]</scope>
    <source>
        <strain evidence="2">DSM 100886 HEG_-6_39</strain>
    </source>
</reference>
<dbReference type="PANTHER" id="PTHR39624">
    <property type="entry name" value="PROTEIN INVOLVED IN RIMO-MEDIATED BETA-METHYLTHIOLATION OF RIBOSOMAL PROTEIN S12 YCAO"/>
    <property type="match status" value="1"/>
</dbReference>
<organism evidence="1 2">
    <name type="scientific">Luteitalea pratensis</name>
    <dbReference type="NCBI Taxonomy" id="1855912"/>
    <lineage>
        <taxon>Bacteria</taxon>
        <taxon>Pseudomonadati</taxon>
        <taxon>Acidobacteriota</taxon>
        <taxon>Vicinamibacteria</taxon>
        <taxon>Vicinamibacterales</taxon>
        <taxon>Vicinamibacteraceae</taxon>
        <taxon>Luteitalea</taxon>
    </lineage>
</organism>
<dbReference type="Pfam" id="PF02566">
    <property type="entry name" value="OsmC"/>
    <property type="match status" value="1"/>
</dbReference>
<dbReference type="STRING" id="1855912.LuPra_05586"/>
<gene>
    <name evidence="1" type="ORF">LuPra_05586</name>
</gene>
<protein>
    <submittedName>
        <fullName evidence="1">OsmC-like protein</fullName>
    </submittedName>
</protein>
<proteinExistence type="predicted"/>
<reference evidence="1 2" key="1">
    <citation type="journal article" date="2016" name="Genome Announc.">
        <title>First Complete Genome Sequence of a Subdivision 6 Acidobacterium Strain.</title>
        <authorList>
            <person name="Huang S."/>
            <person name="Vieira S."/>
            <person name="Bunk B."/>
            <person name="Riedel T."/>
            <person name="Sproer C."/>
            <person name="Overmann J."/>
        </authorList>
    </citation>
    <scope>NUCLEOTIDE SEQUENCE [LARGE SCALE GENOMIC DNA]</scope>
    <source>
        <strain evidence="2">DSM 100886 HEG_-6_39</strain>
    </source>
</reference>
<dbReference type="SUPFAM" id="SSF82784">
    <property type="entry name" value="OsmC-like"/>
    <property type="match status" value="1"/>
</dbReference>
<dbReference type="PANTHER" id="PTHR39624:SF2">
    <property type="entry name" value="OSMC-LIKE PROTEIN"/>
    <property type="match status" value="1"/>
</dbReference>
<dbReference type="EMBL" id="CP015136">
    <property type="protein sequence ID" value="AMY12313.1"/>
    <property type="molecule type" value="Genomic_DNA"/>
</dbReference>
<dbReference type="KEGG" id="abac:LuPra_05586"/>
<dbReference type="InterPro" id="IPR003718">
    <property type="entry name" value="OsmC/Ohr_fam"/>
</dbReference>
<dbReference type="OrthoDB" id="1433018at2"/>
<name>A0A143PVW9_LUTPR</name>
<evidence type="ECO:0000313" key="2">
    <source>
        <dbReference type="Proteomes" id="UP000076079"/>
    </source>
</evidence>
<keyword evidence="2" id="KW-1185">Reference proteome</keyword>
<evidence type="ECO:0000313" key="1">
    <source>
        <dbReference type="EMBL" id="AMY12313.1"/>
    </source>
</evidence>
<dbReference type="AlphaFoldDB" id="A0A143PVW9"/>
<sequence>MSLRILEATLGTRYDTSMTARTHTFAADEPAEVGGTDTAPTPLELLMGSLASCTAITLRMYAERKAWPLEGVDVQVHYTSTPIPSFVKHITMRGSLDDGQKARLLEIAERCPVAKLLRSGVAMESRLPE</sequence>